<dbReference type="Pfam" id="PF02373">
    <property type="entry name" value="JmjC"/>
    <property type="match status" value="1"/>
</dbReference>
<comment type="similarity">
    <text evidence="3">Belongs to the JHDM3 histone demethylase family.</text>
</comment>
<keyword evidence="9" id="KW-0156">Chromatin regulator</keyword>
<dbReference type="SMART" id="SM00558">
    <property type="entry name" value="JmjC"/>
    <property type="match status" value="1"/>
</dbReference>
<comment type="subcellular location">
    <subcellularLocation>
        <location evidence="2">Nucleus</location>
    </subcellularLocation>
</comment>
<dbReference type="InterPro" id="IPR013083">
    <property type="entry name" value="Znf_RING/FYVE/PHD"/>
</dbReference>
<evidence type="ECO:0000259" key="18">
    <source>
        <dbReference type="PROSITE" id="PS51183"/>
    </source>
</evidence>
<evidence type="ECO:0000256" key="5">
    <source>
        <dbReference type="ARBA" id="ARBA00022723"/>
    </source>
</evidence>
<dbReference type="InterPro" id="IPR003347">
    <property type="entry name" value="JmjC_dom"/>
</dbReference>
<evidence type="ECO:0000256" key="12">
    <source>
        <dbReference type="ARBA" id="ARBA00023004"/>
    </source>
</evidence>
<keyword evidence="11" id="KW-0560">Oxidoreductase</keyword>
<dbReference type="EMBL" id="ABJB010598590">
    <property type="status" value="NOT_ANNOTATED_CDS"/>
    <property type="molecule type" value="Genomic_DNA"/>
</dbReference>
<evidence type="ECO:0000313" key="22">
    <source>
        <dbReference type="EnsemblMetazoa" id="ISCW019624-PA"/>
    </source>
</evidence>
<dbReference type="CDD" id="cd15493">
    <property type="entry name" value="PHD_JMJD2"/>
    <property type="match status" value="1"/>
</dbReference>
<dbReference type="Pfam" id="PF18104">
    <property type="entry name" value="Tudor_2"/>
    <property type="match status" value="2"/>
</dbReference>
<feature type="compositionally biased region" description="Low complexity" evidence="17">
    <location>
        <begin position="381"/>
        <end position="392"/>
    </location>
</feature>
<evidence type="ECO:0000256" key="8">
    <source>
        <dbReference type="ARBA" id="ARBA00022833"/>
    </source>
</evidence>
<evidence type="ECO:0000256" key="14">
    <source>
        <dbReference type="ARBA" id="ARBA00023163"/>
    </source>
</evidence>
<keyword evidence="15" id="KW-0539">Nucleus</keyword>
<dbReference type="SUPFAM" id="SSF51197">
    <property type="entry name" value="Clavaminate synthase-like"/>
    <property type="match status" value="1"/>
</dbReference>
<evidence type="ECO:0000313" key="21">
    <source>
        <dbReference type="EMBL" id="EEC10206.1"/>
    </source>
</evidence>
<dbReference type="EC" id="1.14.11.66" evidence="4"/>
<dbReference type="AlphaFoldDB" id="B7PUD4"/>
<evidence type="ECO:0000256" key="17">
    <source>
        <dbReference type="SAM" id="MobiDB-lite"/>
    </source>
</evidence>
<keyword evidence="7" id="KW-0863">Zinc-finger</keyword>
<feature type="compositionally biased region" description="Basic residues" evidence="17">
    <location>
        <begin position="395"/>
        <end position="404"/>
    </location>
</feature>
<dbReference type="EMBL" id="ABJB011095729">
    <property type="status" value="NOT_ANNOTATED_CDS"/>
    <property type="molecule type" value="Genomic_DNA"/>
</dbReference>
<evidence type="ECO:0000256" key="2">
    <source>
        <dbReference type="ARBA" id="ARBA00004123"/>
    </source>
</evidence>
<dbReference type="GO" id="GO:0032259">
    <property type="term" value="P:methylation"/>
    <property type="evidence" value="ECO:0007669"/>
    <property type="project" value="UniProtKB-KW"/>
</dbReference>
<dbReference type="PaxDb" id="6945-B7PUD4"/>
<dbReference type="GO" id="GO:0010468">
    <property type="term" value="P:regulation of gene expression"/>
    <property type="evidence" value="ECO:0000318"/>
    <property type="project" value="GO_Central"/>
</dbReference>
<evidence type="ECO:0000256" key="13">
    <source>
        <dbReference type="ARBA" id="ARBA00023015"/>
    </source>
</evidence>
<dbReference type="PROSITE" id="PS51184">
    <property type="entry name" value="JMJC"/>
    <property type="match status" value="1"/>
</dbReference>
<name>B7PUD4_IXOSC</name>
<dbReference type="GO" id="GO:0051864">
    <property type="term" value="F:histone H3K36 demethylase activity"/>
    <property type="evidence" value="ECO:0000318"/>
    <property type="project" value="GO_Central"/>
</dbReference>
<evidence type="ECO:0000256" key="6">
    <source>
        <dbReference type="ARBA" id="ARBA00022737"/>
    </source>
</evidence>
<feature type="compositionally biased region" description="Acidic residues" evidence="17">
    <location>
        <begin position="340"/>
        <end position="359"/>
    </location>
</feature>
<dbReference type="InterPro" id="IPR011011">
    <property type="entry name" value="Znf_FYVE_PHD"/>
</dbReference>
<dbReference type="Pfam" id="PF02375">
    <property type="entry name" value="JmjN"/>
    <property type="match status" value="1"/>
</dbReference>
<dbReference type="Proteomes" id="UP000001555">
    <property type="component" value="Unassembled WGS sequence"/>
</dbReference>
<sequence>MEKRPACGVGSSSGIPKIMVFRPTLAEMNDFSQYLEHMESQGAHKAGLAKIIPPREWIPRKSGYEDIHMMIPSPISQVVTGRQGLYQQYNIQKKAMTVKDFKRLAESDRYRTPVHFDYEDLERKYWKNVAYNPPIYGADVSGSLYDPGVKEFNINHLNTILDLVGRDYGIKIEGVNTAYLYFGMWKTTFAWHTEDMDLYSINYLHFGAPKSWYCIPPEHGRRLERLAAGFFHTTAQECSAFLRHKMTVISPQILRQYSIPFNKCMCRQDCVKISMDVFVKKLQPEKYELWLAGKDVGSHPEDPTRVSAAPPPTYLEMAMLARMVKPKSKRHPVAPAGECPAEEDGDTDGTEIYDPEESSEDRAPKRKRQAKVPAQPRRPRAAGAGRAPNGGALKKPPRKPRSQAKPKPVREKERPMQPWALETPLECPLNLSAPARTLLEESPKVDKEVLPTEVNVGRRLCMGTAVRRQPLHPAPKRPRAPQTGSGADSDDGLGAREPGVAAWASPYMDLWSFRPTSLYAERQFNRYCSTLEPHCALCILFRPLKYGGRVGDGTGKRVRVGTQYSLESAPREPPQVPESSAVWMPALCLANGAVDPGNPRGLPEMSEVVSSPLLVCSECSVCVHAHCYGVEQPVSTTEPWKCDRCAQQAASVDCCLCTLRGGALKQTVEGRWAHLLCALLVPEVHVGEGPTRSPVDVRHITPQRARLRCWYCHKLRDLLGRPSETGACIQCTFGRCTTAFHVTCAHAAGVSFETYDWPLPIFVTCTKHANSPNQKASSPFGLCLHFRDLAGELPPVAVGSRVVAKHKNGRYYWGRVRSTHSQDLYSVDFEDHSSSNNLLPEDIVSRDCVLLGPPSPGELVSVRWTDGKLYQSIFKSCTSTTLYTVVFEDESERNSKREAIYAEGEELPKRVKSRLSSATEGQHTDLFKELPVEGRRKRVGTARYHTDDIVLL</sequence>
<keyword evidence="14" id="KW-0804">Transcription</keyword>
<dbReference type="SMART" id="SM00249">
    <property type="entry name" value="PHD"/>
    <property type="match status" value="2"/>
</dbReference>
<keyword evidence="24" id="KW-1267">Proteomics identification</keyword>
<dbReference type="STRING" id="6945.B7PUD4"/>
<dbReference type="GO" id="GO:0005634">
    <property type="term" value="C:nucleus"/>
    <property type="evidence" value="ECO:0000318"/>
    <property type="project" value="GO_Central"/>
</dbReference>
<dbReference type="SUPFAM" id="SSF57903">
    <property type="entry name" value="FYVE/PHD zinc finger"/>
    <property type="match status" value="1"/>
</dbReference>
<evidence type="ECO:0000256" key="3">
    <source>
        <dbReference type="ARBA" id="ARBA00009711"/>
    </source>
</evidence>
<dbReference type="SUPFAM" id="SSF63748">
    <property type="entry name" value="Tudor/PWWP/MBT"/>
    <property type="match status" value="2"/>
</dbReference>
<evidence type="ECO:0000256" key="9">
    <source>
        <dbReference type="ARBA" id="ARBA00022853"/>
    </source>
</evidence>
<protein>
    <recommendedName>
        <fullName evidence="4">[histone H3]-trimethyl-L-lysine(9) demethylase</fullName>
        <ecNumber evidence="4">1.14.11.66</ecNumber>
    </recommendedName>
</protein>
<evidence type="ECO:0000256" key="4">
    <source>
        <dbReference type="ARBA" id="ARBA00012900"/>
    </source>
</evidence>
<accession>B7PUD4</accession>
<dbReference type="VEuPathDB" id="VectorBase:ISCI019624"/>
<dbReference type="CDD" id="cd20391">
    <property type="entry name" value="Tudor_JMJD2_rpt1"/>
    <property type="match status" value="1"/>
</dbReference>
<dbReference type="InterPro" id="IPR003349">
    <property type="entry name" value="JmjN"/>
</dbReference>
<dbReference type="GO" id="GO:0140684">
    <property type="term" value="F:histone H3K9me2/H3K9me3 demethylase activity"/>
    <property type="evidence" value="ECO:0007669"/>
    <property type="project" value="UniProtKB-EC"/>
</dbReference>
<dbReference type="FunFam" id="3.10.330.70:FF:000001">
    <property type="entry name" value="Putative lysine-specific demethylase 4a"/>
    <property type="match status" value="1"/>
</dbReference>
<dbReference type="GO" id="GO:0000785">
    <property type="term" value="C:chromatin"/>
    <property type="evidence" value="ECO:0000318"/>
    <property type="project" value="GO_Central"/>
</dbReference>
<dbReference type="Gene3D" id="2.60.120.650">
    <property type="entry name" value="Cupin"/>
    <property type="match status" value="1"/>
</dbReference>
<dbReference type="Gene3D" id="3.30.40.10">
    <property type="entry name" value="Zinc/RING finger domain, C3HC4 (zinc finger)"/>
    <property type="match status" value="2"/>
</dbReference>
<feature type="domain" description="JmjN" evidence="18">
    <location>
        <begin position="18"/>
        <end position="60"/>
    </location>
</feature>
<dbReference type="Gene3D" id="2.30.30.140">
    <property type="match status" value="1"/>
</dbReference>
<dbReference type="InterPro" id="IPR019787">
    <property type="entry name" value="Znf_PHD-finger"/>
</dbReference>
<comment type="cofactor">
    <cofactor evidence="1">
        <name>Fe(2+)</name>
        <dbReference type="ChEBI" id="CHEBI:29033"/>
    </cofactor>
</comment>
<dbReference type="OrthoDB" id="9547406at2759"/>
<dbReference type="PROSITE" id="PS51183">
    <property type="entry name" value="JMJN"/>
    <property type="match status" value="1"/>
</dbReference>
<dbReference type="VEuPathDB" id="VectorBase:ISCW019624"/>
<dbReference type="EnsemblMetazoa" id="ISCW019624-RA">
    <property type="protein sequence ID" value="ISCW019624-PA"/>
    <property type="gene ID" value="ISCW019624"/>
</dbReference>
<feature type="region of interest" description="Disordered" evidence="17">
    <location>
        <begin position="326"/>
        <end position="422"/>
    </location>
</feature>
<dbReference type="FunFam" id="2.60.120.650:FF:000098">
    <property type="entry name" value="Jumonji domain-containing protein, putative"/>
    <property type="match status" value="1"/>
</dbReference>
<comment type="catalytic activity">
    <reaction evidence="16">
        <text>N(6),N(6),N(6)-trimethyl-L-lysyl(9)-[histone H3] + 2 2-oxoglutarate + 2 O2 = N(6)-methyl-L-lysyl(9)-[histone H3] + 2 formaldehyde + 2 succinate + 2 CO2</text>
        <dbReference type="Rhea" id="RHEA:60200"/>
        <dbReference type="Rhea" id="RHEA-COMP:15538"/>
        <dbReference type="Rhea" id="RHEA-COMP:15542"/>
        <dbReference type="ChEBI" id="CHEBI:15379"/>
        <dbReference type="ChEBI" id="CHEBI:16526"/>
        <dbReference type="ChEBI" id="CHEBI:16810"/>
        <dbReference type="ChEBI" id="CHEBI:16842"/>
        <dbReference type="ChEBI" id="CHEBI:30031"/>
        <dbReference type="ChEBI" id="CHEBI:61929"/>
        <dbReference type="ChEBI" id="CHEBI:61961"/>
        <dbReference type="EC" id="1.14.11.66"/>
    </reaction>
</comment>
<keyword evidence="8" id="KW-0862">Zinc</keyword>
<organism>
    <name type="scientific">Ixodes scapularis</name>
    <name type="common">Black-legged tick</name>
    <name type="synonym">Deer tick</name>
    <dbReference type="NCBI Taxonomy" id="6945"/>
    <lineage>
        <taxon>Eukaryota</taxon>
        <taxon>Metazoa</taxon>
        <taxon>Ecdysozoa</taxon>
        <taxon>Arthropoda</taxon>
        <taxon>Chelicerata</taxon>
        <taxon>Arachnida</taxon>
        <taxon>Acari</taxon>
        <taxon>Parasitiformes</taxon>
        <taxon>Ixodida</taxon>
        <taxon>Ixodoidea</taxon>
        <taxon>Ixodidae</taxon>
        <taxon>Ixodinae</taxon>
        <taxon>Ixodes</taxon>
    </lineage>
</organism>
<dbReference type="HOGENOM" id="CLU_001442_0_0_1"/>
<keyword evidence="6" id="KW-0677">Repeat</keyword>
<dbReference type="SMART" id="SM00333">
    <property type="entry name" value="TUDOR"/>
    <property type="match status" value="2"/>
</dbReference>
<dbReference type="SMART" id="SM00545">
    <property type="entry name" value="JmjN"/>
    <property type="match status" value="1"/>
</dbReference>
<keyword evidence="21" id="KW-0489">Methyltransferase</keyword>
<keyword evidence="23" id="KW-1185">Reference proteome</keyword>
<evidence type="ECO:0000259" key="19">
    <source>
        <dbReference type="PROSITE" id="PS51184"/>
    </source>
</evidence>
<evidence type="ECO:0007829" key="24">
    <source>
        <dbReference type="PeptideAtlas" id="B7PUD4"/>
    </source>
</evidence>
<dbReference type="InterPro" id="IPR002999">
    <property type="entry name" value="Tudor"/>
</dbReference>
<dbReference type="EMBL" id="DS792129">
    <property type="protein sequence ID" value="EEC10206.1"/>
    <property type="molecule type" value="Genomic_DNA"/>
</dbReference>
<feature type="domain" description="PHD-type" evidence="20">
    <location>
        <begin position="651"/>
        <end position="769"/>
    </location>
</feature>
<evidence type="ECO:0000313" key="23">
    <source>
        <dbReference type="Proteomes" id="UP000001555"/>
    </source>
</evidence>
<dbReference type="InterPro" id="IPR040477">
    <property type="entry name" value="KDM4-like_Tudor"/>
</dbReference>
<feature type="region of interest" description="Disordered" evidence="17">
    <location>
        <begin position="465"/>
        <end position="497"/>
    </location>
</feature>
<dbReference type="Gene3D" id="3.10.330.70">
    <property type="match status" value="1"/>
</dbReference>
<reference evidence="21 23" key="1">
    <citation type="submission" date="2008-03" db="EMBL/GenBank/DDBJ databases">
        <title>Annotation of Ixodes scapularis.</title>
        <authorList>
            <consortium name="Ixodes scapularis Genome Project Consortium"/>
            <person name="Caler E."/>
            <person name="Hannick L.I."/>
            <person name="Bidwell S."/>
            <person name="Joardar V."/>
            <person name="Thiagarajan M."/>
            <person name="Amedeo P."/>
            <person name="Galinsky K.J."/>
            <person name="Schobel S."/>
            <person name="Inman J."/>
            <person name="Hostetler J."/>
            <person name="Miller J."/>
            <person name="Hammond M."/>
            <person name="Megy K."/>
            <person name="Lawson D."/>
            <person name="Kodira C."/>
            <person name="Sutton G."/>
            <person name="Meyer J."/>
            <person name="Hill C.A."/>
            <person name="Birren B."/>
            <person name="Nene V."/>
            <person name="Collins F."/>
            <person name="Alarcon-Chaidez F."/>
            <person name="Wikel S."/>
            <person name="Strausberg R."/>
        </authorList>
    </citation>
    <scope>NUCLEOTIDE SEQUENCE [LARGE SCALE GENOMIC DNA]</scope>
    <source>
        <strain evidence="23">Wikel</strain>
        <strain evidence="21">Wikel colony</strain>
    </source>
</reference>
<dbReference type="Pfam" id="PF13832">
    <property type="entry name" value="zf-HC5HC2H_2"/>
    <property type="match status" value="1"/>
</dbReference>
<keyword evidence="10" id="KW-0223">Dioxygenase</keyword>
<dbReference type="InterPro" id="IPR034732">
    <property type="entry name" value="EPHD"/>
</dbReference>
<dbReference type="GO" id="GO:0008270">
    <property type="term" value="F:zinc ion binding"/>
    <property type="evidence" value="ECO:0007669"/>
    <property type="project" value="UniProtKB-KW"/>
</dbReference>
<dbReference type="GO" id="GO:0032454">
    <property type="term" value="F:histone H3K9 demethylase activity"/>
    <property type="evidence" value="ECO:0000318"/>
    <property type="project" value="GO_Central"/>
</dbReference>
<evidence type="ECO:0000259" key="20">
    <source>
        <dbReference type="PROSITE" id="PS51805"/>
    </source>
</evidence>
<evidence type="ECO:0000256" key="1">
    <source>
        <dbReference type="ARBA" id="ARBA00001954"/>
    </source>
</evidence>
<dbReference type="CDD" id="cd20392">
    <property type="entry name" value="Tudor_JMJD2_rpt2"/>
    <property type="match status" value="1"/>
</dbReference>
<keyword evidence="12" id="KW-0408">Iron</keyword>
<keyword evidence="13" id="KW-0805">Transcription regulation</keyword>
<dbReference type="VEuPathDB" id="VectorBase:ISCP_007451"/>
<dbReference type="PROSITE" id="PS51805">
    <property type="entry name" value="EPHD"/>
    <property type="match status" value="1"/>
</dbReference>
<keyword evidence="21" id="KW-0808">Transferase</keyword>
<keyword evidence="5" id="KW-0479">Metal-binding</keyword>
<evidence type="ECO:0000256" key="15">
    <source>
        <dbReference type="ARBA" id="ARBA00023242"/>
    </source>
</evidence>
<dbReference type="EMBL" id="ABJB010576924">
    <property type="status" value="NOT_ANNOTATED_CDS"/>
    <property type="molecule type" value="Genomic_DNA"/>
</dbReference>
<evidence type="ECO:0000256" key="10">
    <source>
        <dbReference type="ARBA" id="ARBA00022964"/>
    </source>
</evidence>
<dbReference type="CDD" id="cd15675">
    <property type="entry name" value="ePHD_JMJD2"/>
    <property type="match status" value="1"/>
</dbReference>
<feature type="domain" description="JmjC" evidence="19">
    <location>
        <begin position="146"/>
        <end position="294"/>
    </location>
</feature>
<dbReference type="InParanoid" id="B7PUD4"/>
<proteinExistence type="evidence at protein level"/>
<dbReference type="PANTHER" id="PTHR10694">
    <property type="entry name" value="LYSINE-SPECIFIC DEMETHYLASE"/>
    <property type="match status" value="1"/>
</dbReference>
<dbReference type="EMBL" id="ABJB010157732">
    <property type="status" value="NOT_ANNOTATED_CDS"/>
    <property type="molecule type" value="Genomic_DNA"/>
</dbReference>
<reference evidence="22" key="2">
    <citation type="submission" date="2020-05" db="UniProtKB">
        <authorList>
            <consortium name="EnsemblMetazoa"/>
        </authorList>
    </citation>
    <scope>IDENTIFICATION</scope>
    <source>
        <strain evidence="22">wikel</strain>
    </source>
</reference>
<dbReference type="EMBL" id="ABJB010980186">
    <property type="status" value="NOT_ANNOTATED_CDS"/>
    <property type="molecule type" value="Genomic_DNA"/>
</dbReference>
<evidence type="ECO:0000256" key="11">
    <source>
        <dbReference type="ARBA" id="ARBA00023002"/>
    </source>
</evidence>
<dbReference type="PANTHER" id="PTHR10694:SF129">
    <property type="entry name" value="LYSINE-SPECIFIC DEMETHYLASE 4B-RELATED"/>
    <property type="match status" value="1"/>
</dbReference>
<dbReference type="GO" id="GO:0006338">
    <property type="term" value="P:chromatin remodeling"/>
    <property type="evidence" value="ECO:0000318"/>
    <property type="project" value="GO_Central"/>
</dbReference>
<dbReference type="InterPro" id="IPR001965">
    <property type="entry name" value="Znf_PHD"/>
</dbReference>
<dbReference type="GO" id="GO:0008168">
    <property type="term" value="F:methyltransferase activity"/>
    <property type="evidence" value="ECO:0007669"/>
    <property type="project" value="UniProtKB-KW"/>
</dbReference>
<dbReference type="Pfam" id="PF13831">
    <property type="entry name" value="PHD_2"/>
    <property type="match status" value="1"/>
</dbReference>
<gene>
    <name evidence="21" type="ORF">IscW_ISCW019624</name>
</gene>
<evidence type="ECO:0000256" key="16">
    <source>
        <dbReference type="ARBA" id="ARBA00049349"/>
    </source>
</evidence>
<evidence type="ECO:0000256" key="7">
    <source>
        <dbReference type="ARBA" id="ARBA00022771"/>
    </source>
</evidence>